<dbReference type="STRING" id="3760.A0A251PHB2"/>
<sequence length="309" mass="34850">MNPNGPAHIMWRWSPLRIHHHPPSQTETNSDIPINQIQTEEEESYVTANDLNPEIAEMAEEETKKRSVVVESLGWLTESSIMPKKHRAIAGVGASSIMELKAQLYKSQEDSKKSKELAGSEVEFHRAKKKITSHDPLSAKNSGVDARAHKDKLELKAVNDGSASYAALERKAALYDKLVKGELSDEEDKEKYCVDFFCKRVDQDEPQQTQHYDLPAVVSSENQDGESDASMLFSMKPLGLGRAAATMDNDVYKSFVREVHEEANVAREKASELKQRREEQAGARREKLKQAYIRKQLEKLKAASNKEQT</sequence>
<evidence type="ECO:0000313" key="3">
    <source>
        <dbReference type="EMBL" id="ONI10957.1"/>
    </source>
</evidence>
<evidence type="ECO:0000256" key="1">
    <source>
        <dbReference type="ARBA" id="ARBA00023054"/>
    </source>
</evidence>
<dbReference type="Proteomes" id="UP000006882">
    <property type="component" value="Chromosome G4"/>
</dbReference>
<name>A0A251PHB2_PRUPE</name>
<dbReference type="EMBL" id="CM007654">
    <property type="protein sequence ID" value="ONI10957.1"/>
    <property type="molecule type" value="Genomic_DNA"/>
</dbReference>
<protein>
    <submittedName>
        <fullName evidence="3">Uncharacterized protein</fullName>
    </submittedName>
</protein>
<dbReference type="eggNOG" id="KOG4293">
    <property type="taxonomic scope" value="Eukaryota"/>
</dbReference>
<keyword evidence="4" id="KW-1185">Reference proteome</keyword>
<dbReference type="SMR" id="A0A251PHB2"/>
<proteinExistence type="predicted"/>
<gene>
    <name evidence="3" type="ORF">PRUPE_4G078700</name>
</gene>
<dbReference type="PANTHER" id="PTHR15885">
    <property type="entry name" value="COILED-COIL DOMAIN-CONTAINING PROTEIN 174"/>
    <property type="match status" value="1"/>
</dbReference>
<dbReference type="AlphaFoldDB" id="A0A251PHB2"/>
<dbReference type="Gramene" id="ONI10957">
    <property type="protein sequence ID" value="ONI10957"/>
    <property type="gene ID" value="PRUPE_4G078700"/>
</dbReference>
<feature type="region of interest" description="Disordered" evidence="2">
    <location>
        <begin position="266"/>
        <end position="287"/>
    </location>
</feature>
<dbReference type="InterPro" id="IPR025066">
    <property type="entry name" value="CCDC174-like"/>
</dbReference>
<accession>A0A251PHB2</accession>
<dbReference type="PANTHER" id="PTHR15885:SF1">
    <property type="entry name" value="COILED-COIL DOMAIN-CONTAINING PROTEIN 174"/>
    <property type="match status" value="1"/>
</dbReference>
<dbReference type="GO" id="GO:0005634">
    <property type="term" value="C:nucleus"/>
    <property type="evidence" value="ECO:0000318"/>
    <property type="project" value="GO_Central"/>
</dbReference>
<organism evidence="3 4">
    <name type="scientific">Prunus persica</name>
    <name type="common">Peach</name>
    <name type="synonym">Amygdalus persica</name>
    <dbReference type="NCBI Taxonomy" id="3760"/>
    <lineage>
        <taxon>Eukaryota</taxon>
        <taxon>Viridiplantae</taxon>
        <taxon>Streptophyta</taxon>
        <taxon>Embryophyta</taxon>
        <taxon>Tracheophyta</taxon>
        <taxon>Spermatophyta</taxon>
        <taxon>Magnoliopsida</taxon>
        <taxon>eudicotyledons</taxon>
        <taxon>Gunneridae</taxon>
        <taxon>Pentapetalae</taxon>
        <taxon>rosids</taxon>
        <taxon>fabids</taxon>
        <taxon>Rosales</taxon>
        <taxon>Rosaceae</taxon>
        <taxon>Amygdaloideae</taxon>
        <taxon>Amygdaleae</taxon>
        <taxon>Prunus</taxon>
    </lineage>
</organism>
<keyword evidence="1" id="KW-0175">Coiled coil</keyword>
<reference evidence="3 4" key="1">
    <citation type="journal article" date="2013" name="Nat. Genet.">
        <title>The high-quality draft genome of peach (Prunus persica) identifies unique patterns of genetic diversity, domestication and genome evolution.</title>
        <authorList>
            <consortium name="International Peach Genome Initiative"/>
            <person name="Verde I."/>
            <person name="Abbott A.G."/>
            <person name="Scalabrin S."/>
            <person name="Jung S."/>
            <person name="Shu S."/>
            <person name="Marroni F."/>
            <person name="Zhebentyayeva T."/>
            <person name="Dettori M.T."/>
            <person name="Grimwood J."/>
            <person name="Cattonaro F."/>
            <person name="Zuccolo A."/>
            <person name="Rossini L."/>
            <person name="Jenkins J."/>
            <person name="Vendramin E."/>
            <person name="Meisel L.A."/>
            <person name="Decroocq V."/>
            <person name="Sosinski B."/>
            <person name="Prochnik S."/>
            <person name="Mitros T."/>
            <person name="Policriti A."/>
            <person name="Cipriani G."/>
            <person name="Dondini L."/>
            <person name="Ficklin S."/>
            <person name="Goodstein D.M."/>
            <person name="Xuan P."/>
            <person name="Del Fabbro C."/>
            <person name="Aramini V."/>
            <person name="Copetti D."/>
            <person name="Gonzalez S."/>
            <person name="Horner D.S."/>
            <person name="Falchi R."/>
            <person name="Lucas S."/>
            <person name="Mica E."/>
            <person name="Maldonado J."/>
            <person name="Lazzari B."/>
            <person name="Bielenberg D."/>
            <person name="Pirona R."/>
            <person name="Miculan M."/>
            <person name="Barakat A."/>
            <person name="Testolin R."/>
            <person name="Stella A."/>
            <person name="Tartarini S."/>
            <person name="Tonutti P."/>
            <person name="Arus P."/>
            <person name="Orellana A."/>
            <person name="Wells C."/>
            <person name="Main D."/>
            <person name="Vizzotto G."/>
            <person name="Silva H."/>
            <person name="Salamini F."/>
            <person name="Schmutz J."/>
            <person name="Morgante M."/>
            <person name="Rokhsar D.S."/>
        </authorList>
    </citation>
    <scope>NUCLEOTIDE SEQUENCE [LARGE SCALE GENOMIC DNA]</scope>
    <source>
        <strain evidence="4">cv. Nemared</strain>
    </source>
</reference>
<evidence type="ECO:0000256" key="2">
    <source>
        <dbReference type="SAM" id="MobiDB-lite"/>
    </source>
</evidence>
<dbReference type="OrthoDB" id="333551at2759"/>
<evidence type="ECO:0000313" key="4">
    <source>
        <dbReference type="Proteomes" id="UP000006882"/>
    </source>
</evidence>